<accession>A0A382FRM5</accession>
<proteinExistence type="predicted"/>
<sequence length="58" mass="6360">MDGLDVAKGPVSAFNTFATMCIPPLVDERRSRKLASDGRVTTYAKQPPYYSPDSGIMH</sequence>
<evidence type="ECO:0000313" key="2">
    <source>
        <dbReference type="EMBL" id="SVB65262.1"/>
    </source>
</evidence>
<dbReference type="AlphaFoldDB" id="A0A382FRM5"/>
<reference evidence="2" key="1">
    <citation type="submission" date="2018-05" db="EMBL/GenBank/DDBJ databases">
        <authorList>
            <person name="Lanie J.A."/>
            <person name="Ng W.-L."/>
            <person name="Kazmierczak K.M."/>
            <person name="Andrzejewski T.M."/>
            <person name="Davidsen T.M."/>
            <person name="Wayne K.J."/>
            <person name="Tettelin H."/>
            <person name="Glass J.I."/>
            <person name="Rusch D."/>
            <person name="Podicherti R."/>
            <person name="Tsui H.-C.T."/>
            <person name="Winkler M.E."/>
        </authorList>
    </citation>
    <scope>NUCLEOTIDE SEQUENCE</scope>
</reference>
<organism evidence="2">
    <name type="scientific">marine metagenome</name>
    <dbReference type="NCBI Taxonomy" id="408172"/>
    <lineage>
        <taxon>unclassified sequences</taxon>
        <taxon>metagenomes</taxon>
        <taxon>ecological metagenomes</taxon>
    </lineage>
</organism>
<evidence type="ECO:0000256" key="1">
    <source>
        <dbReference type="SAM" id="MobiDB-lite"/>
    </source>
</evidence>
<name>A0A382FRM5_9ZZZZ</name>
<feature type="region of interest" description="Disordered" evidence="1">
    <location>
        <begin position="31"/>
        <end position="58"/>
    </location>
</feature>
<dbReference type="EMBL" id="UINC01051290">
    <property type="protein sequence ID" value="SVB65262.1"/>
    <property type="molecule type" value="Genomic_DNA"/>
</dbReference>
<feature type="non-terminal residue" evidence="2">
    <location>
        <position position="58"/>
    </location>
</feature>
<protein>
    <submittedName>
        <fullName evidence="2">Uncharacterized protein</fullName>
    </submittedName>
</protein>
<gene>
    <name evidence="2" type="ORF">METZ01_LOCUS218116</name>
</gene>